<keyword evidence="2" id="KW-0378">Hydrolase</keyword>
<dbReference type="GO" id="GO:0004725">
    <property type="term" value="F:protein tyrosine phosphatase activity"/>
    <property type="evidence" value="ECO:0007669"/>
    <property type="project" value="TreeGrafter"/>
</dbReference>
<dbReference type="PROSITE" id="PS50056">
    <property type="entry name" value="TYR_PHOSPHATASE_2"/>
    <property type="match status" value="1"/>
</dbReference>
<dbReference type="AlphaFoldDB" id="A0A0F4Z993"/>
<gene>
    <name evidence="6" type="ORF">TD95_001148</name>
</gene>
<feature type="region of interest" description="Disordered" evidence="3">
    <location>
        <begin position="275"/>
        <end position="299"/>
    </location>
</feature>
<keyword evidence="7" id="KW-1185">Reference proteome</keyword>
<evidence type="ECO:0000256" key="1">
    <source>
        <dbReference type="ARBA" id="ARBA00013015"/>
    </source>
</evidence>
<evidence type="ECO:0000256" key="3">
    <source>
        <dbReference type="SAM" id="MobiDB-lite"/>
    </source>
</evidence>
<dbReference type="InterPro" id="IPR029021">
    <property type="entry name" value="Prot-tyrosine_phosphatase-like"/>
</dbReference>
<evidence type="ECO:0000256" key="2">
    <source>
        <dbReference type="ARBA" id="ARBA00022801"/>
    </source>
</evidence>
<reference evidence="6 7" key="1">
    <citation type="submission" date="2015-03" db="EMBL/GenBank/DDBJ databases">
        <authorList>
            <person name="Radwan O."/>
            <person name="Al-Naeli F.A."/>
            <person name="Rendon G.A."/>
            <person name="Fields C."/>
        </authorList>
    </citation>
    <scope>NUCLEOTIDE SEQUENCE [LARGE SCALE GENOMIC DNA]</scope>
    <source>
        <strain evidence="6">CR-DP1</strain>
    </source>
</reference>
<proteinExistence type="predicted"/>
<dbReference type="EC" id="3.1.3.67" evidence="1"/>
<comment type="caution">
    <text evidence="6">The sequence shown here is derived from an EMBL/GenBank/DDBJ whole genome shotgun (WGS) entry which is preliminary data.</text>
</comment>
<dbReference type="InterPro" id="IPR000387">
    <property type="entry name" value="Tyr_Pase_dom"/>
</dbReference>
<evidence type="ECO:0000259" key="4">
    <source>
        <dbReference type="PROSITE" id="PS50056"/>
    </source>
</evidence>
<dbReference type="CDD" id="cd14497">
    <property type="entry name" value="PTP_PTEN-like"/>
    <property type="match status" value="1"/>
</dbReference>
<dbReference type="InterPro" id="IPR000340">
    <property type="entry name" value="Dual-sp_phosphatase_cat-dom"/>
</dbReference>
<dbReference type="PANTHER" id="PTHR12305:SF81">
    <property type="entry name" value="PHOSPHATIDYLINOSITOL 3,4,5-TRISPHOSPHATE 3-PHOSPHATASE AND DUAL-SPECIFICITY PROTEIN PHOSPHATASE PTEN"/>
    <property type="match status" value="1"/>
</dbReference>
<dbReference type="PROSITE" id="PS00383">
    <property type="entry name" value="TYR_PHOSPHATASE_1"/>
    <property type="match status" value="1"/>
</dbReference>
<dbReference type="Gene3D" id="3.90.190.10">
    <property type="entry name" value="Protein tyrosine phosphatase superfamily"/>
    <property type="match status" value="1"/>
</dbReference>
<dbReference type="PANTHER" id="PTHR12305">
    <property type="entry name" value="PHOSPHATASE WITH HOMOLOGY TO TENSIN"/>
    <property type="match status" value="1"/>
</dbReference>
<dbReference type="GO" id="GO:0016314">
    <property type="term" value="F:phosphatidylinositol-3,4,5-trisphosphate 3-phosphatase activity"/>
    <property type="evidence" value="ECO:0007669"/>
    <property type="project" value="UniProtKB-EC"/>
</dbReference>
<dbReference type="GO" id="GO:0005634">
    <property type="term" value="C:nucleus"/>
    <property type="evidence" value="ECO:0007669"/>
    <property type="project" value="TreeGrafter"/>
</dbReference>
<dbReference type="GO" id="GO:0043491">
    <property type="term" value="P:phosphatidylinositol 3-kinase/protein kinase B signal transduction"/>
    <property type="evidence" value="ECO:0007669"/>
    <property type="project" value="TreeGrafter"/>
</dbReference>
<dbReference type="GO" id="GO:0005829">
    <property type="term" value="C:cytosol"/>
    <property type="evidence" value="ECO:0007669"/>
    <property type="project" value="TreeGrafter"/>
</dbReference>
<dbReference type="PROSITE" id="PS51181">
    <property type="entry name" value="PPASE_TENSIN"/>
    <property type="match status" value="1"/>
</dbReference>
<protein>
    <recommendedName>
        <fullName evidence="1">phosphatidylinositol-3,4,5-trisphosphate 3-phosphatase</fullName>
        <ecNumber evidence="1">3.1.3.67</ecNumber>
    </recommendedName>
</protein>
<evidence type="ECO:0000313" key="7">
    <source>
        <dbReference type="Proteomes" id="UP000033483"/>
    </source>
</evidence>
<dbReference type="InterPro" id="IPR016130">
    <property type="entry name" value="Tyr_Pase_AS"/>
</dbReference>
<dbReference type="Pfam" id="PF00782">
    <property type="entry name" value="DSPc"/>
    <property type="match status" value="1"/>
</dbReference>
<dbReference type="GO" id="GO:0046856">
    <property type="term" value="P:phosphatidylinositol dephosphorylation"/>
    <property type="evidence" value="ECO:0007669"/>
    <property type="project" value="TreeGrafter"/>
</dbReference>
<dbReference type="InterPro" id="IPR051281">
    <property type="entry name" value="Dual-spec_lipid-protein_phosph"/>
</dbReference>
<feature type="domain" description="Tyrosine specific protein phosphatases" evidence="4">
    <location>
        <begin position="127"/>
        <end position="187"/>
    </location>
</feature>
<dbReference type="EMBL" id="LAEV01001896">
    <property type="protein sequence ID" value="KKA27079.1"/>
    <property type="molecule type" value="Genomic_DNA"/>
</dbReference>
<dbReference type="OrthoDB" id="16692at2759"/>
<organism evidence="6 7">
    <name type="scientific">Thielaviopsis punctulata</name>
    <dbReference type="NCBI Taxonomy" id="72032"/>
    <lineage>
        <taxon>Eukaryota</taxon>
        <taxon>Fungi</taxon>
        <taxon>Dikarya</taxon>
        <taxon>Ascomycota</taxon>
        <taxon>Pezizomycotina</taxon>
        <taxon>Sordariomycetes</taxon>
        <taxon>Hypocreomycetidae</taxon>
        <taxon>Microascales</taxon>
        <taxon>Ceratocystidaceae</taxon>
        <taxon>Thielaviopsis</taxon>
    </lineage>
</organism>
<feature type="domain" description="Phosphatase tensin-type" evidence="5">
    <location>
        <begin position="12"/>
        <end position="215"/>
    </location>
</feature>
<dbReference type="InterPro" id="IPR003595">
    <property type="entry name" value="Tyr_Pase_cat"/>
</dbReference>
<dbReference type="SUPFAM" id="SSF52799">
    <property type="entry name" value="(Phosphotyrosine protein) phosphatases II"/>
    <property type="match status" value="1"/>
</dbReference>
<evidence type="ECO:0000259" key="5">
    <source>
        <dbReference type="PROSITE" id="PS51181"/>
    </source>
</evidence>
<sequence length="524" mass="58280">MAPFLRQLVAGPRALHEESGLDLCYVTPQIIVTSGPAQDCFKSSFRNPLPQLLTFLRSRHQDNWAIWEFRAEGTGYTDEDVDNRVHHYPWPDHQPPPFRLVPLMMASMRNWLKEDCNNSSDTTSTSASSITPAKMSLPDDCPAENNRVIIVHCKAGKGRSGTVACSYLISECGWQVQQALDRFTARRIKPGYGEGVSIPSQLRWVDYVERWTRGGKRYTDRAIEIVEIRTWGLKPYVQLEIKAYADEGKKIEVVHRFKRSERRVVERLERDEKAGAGKRLAAGEPPVRPSIVPRTSHPCGNSGSAWQEYNLKTSKTWFGSAFGNISFFQALASSVSSKSDSSSIISSPGDSIIGKARKRQSATACPDEKTKTGPVVVFTPEKPVRIENNDVQVSLERRSFTPSPLPFNAMTSTAYVWFNAFFEGDGESGVFEVPWEAMDGVRGSSAKGGRALDCMEVVWRVAKDNKASEEIAEPSLGEEVPEMRAADWTSGLQEEAKLGDEIVDALEGVKATDVTGEPLKQERV</sequence>
<accession>A0A0F4Z993</accession>
<dbReference type="GO" id="GO:0005886">
    <property type="term" value="C:plasma membrane"/>
    <property type="evidence" value="ECO:0007669"/>
    <property type="project" value="TreeGrafter"/>
</dbReference>
<dbReference type="GO" id="GO:0042995">
    <property type="term" value="C:cell projection"/>
    <property type="evidence" value="ECO:0007669"/>
    <property type="project" value="TreeGrafter"/>
</dbReference>
<dbReference type="GO" id="GO:0051896">
    <property type="term" value="P:regulation of phosphatidylinositol 3-kinase/protein kinase B signal transduction"/>
    <property type="evidence" value="ECO:0007669"/>
    <property type="project" value="TreeGrafter"/>
</dbReference>
<dbReference type="InterPro" id="IPR029023">
    <property type="entry name" value="Tensin_phosphatase"/>
</dbReference>
<name>A0A0F4Z993_9PEZI</name>
<dbReference type="SMART" id="SM00404">
    <property type="entry name" value="PTPc_motif"/>
    <property type="match status" value="1"/>
</dbReference>
<evidence type="ECO:0000313" key="6">
    <source>
        <dbReference type="EMBL" id="KKA27079.1"/>
    </source>
</evidence>
<dbReference type="Proteomes" id="UP000033483">
    <property type="component" value="Unassembled WGS sequence"/>
</dbReference>